<dbReference type="VEuPathDB" id="TrichDB:TVAGG3_0000620"/>
<proteinExistence type="predicted"/>
<name>A2E9C7_TRIV3</name>
<dbReference type="InterPro" id="IPR011989">
    <property type="entry name" value="ARM-like"/>
</dbReference>
<dbReference type="Gene3D" id="1.25.10.10">
    <property type="entry name" value="Leucine-rich Repeat Variant"/>
    <property type="match status" value="1"/>
</dbReference>
<dbReference type="InterPro" id="IPR044591">
    <property type="entry name" value="RUK"/>
</dbReference>
<dbReference type="RefSeq" id="XP_001322914.1">
    <property type="nucleotide sequence ID" value="XM_001322879.1"/>
</dbReference>
<accession>A2E9C7</accession>
<dbReference type="Pfam" id="PF00069">
    <property type="entry name" value="Pkinase"/>
    <property type="match status" value="1"/>
</dbReference>
<organism evidence="2 3">
    <name type="scientific">Trichomonas vaginalis (strain ATCC PRA-98 / G3)</name>
    <dbReference type="NCBI Taxonomy" id="412133"/>
    <lineage>
        <taxon>Eukaryota</taxon>
        <taxon>Metamonada</taxon>
        <taxon>Parabasalia</taxon>
        <taxon>Trichomonadida</taxon>
        <taxon>Trichomonadidae</taxon>
        <taxon>Trichomonas</taxon>
    </lineage>
</organism>
<dbReference type="SUPFAM" id="SSF56112">
    <property type="entry name" value="Protein kinase-like (PK-like)"/>
    <property type="match status" value="1"/>
</dbReference>
<feature type="domain" description="Protein kinase" evidence="1">
    <location>
        <begin position="4"/>
        <end position="259"/>
    </location>
</feature>
<dbReference type="PANTHER" id="PTHR46562:SF1">
    <property type="entry name" value="SERINE_THREONINE-PROTEIN KINASE ULK4"/>
    <property type="match status" value="1"/>
</dbReference>
<keyword evidence="3" id="KW-1185">Reference proteome</keyword>
<evidence type="ECO:0000259" key="1">
    <source>
        <dbReference type="PROSITE" id="PS50011"/>
    </source>
</evidence>
<dbReference type="PANTHER" id="PTHR46562">
    <property type="entry name" value="SERINE/THREONINE-KINASE ULK4-LIKE PROTEIN-RELATED"/>
    <property type="match status" value="1"/>
</dbReference>
<dbReference type="InterPro" id="IPR011009">
    <property type="entry name" value="Kinase-like_dom_sf"/>
</dbReference>
<dbReference type="SMR" id="A2E9C7"/>
<evidence type="ECO:0000313" key="3">
    <source>
        <dbReference type="Proteomes" id="UP000001542"/>
    </source>
</evidence>
<dbReference type="VEuPathDB" id="TrichDB:TVAG_364140"/>
<dbReference type="GO" id="GO:0005524">
    <property type="term" value="F:ATP binding"/>
    <property type="evidence" value="ECO:0007669"/>
    <property type="project" value="InterPro"/>
</dbReference>
<dbReference type="AlphaFoldDB" id="A2E9C7"/>
<dbReference type="Gene3D" id="1.10.510.10">
    <property type="entry name" value="Transferase(Phosphotransferase) domain 1"/>
    <property type="match status" value="1"/>
</dbReference>
<dbReference type="OrthoDB" id="24822at2759"/>
<dbReference type="STRING" id="5722.A2E9C7"/>
<dbReference type="InterPro" id="IPR016024">
    <property type="entry name" value="ARM-type_fold"/>
</dbReference>
<dbReference type="InterPro" id="IPR000719">
    <property type="entry name" value="Prot_kinase_dom"/>
</dbReference>
<dbReference type="SUPFAM" id="SSF48371">
    <property type="entry name" value="ARM repeat"/>
    <property type="match status" value="1"/>
</dbReference>
<reference evidence="2" key="1">
    <citation type="submission" date="2006-10" db="EMBL/GenBank/DDBJ databases">
        <authorList>
            <person name="Amadeo P."/>
            <person name="Zhao Q."/>
            <person name="Wortman J."/>
            <person name="Fraser-Liggett C."/>
            <person name="Carlton J."/>
        </authorList>
    </citation>
    <scope>NUCLEOTIDE SEQUENCE</scope>
    <source>
        <strain evidence="2">G3</strain>
    </source>
</reference>
<reference evidence="2" key="2">
    <citation type="journal article" date="2007" name="Science">
        <title>Draft genome sequence of the sexually transmitted pathogen Trichomonas vaginalis.</title>
        <authorList>
            <person name="Carlton J.M."/>
            <person name="Hirt R.P."/>
            <person name="Silva J.C."/>
            <person name="Delcher A.L."/>
            <person name="Schatz M."/>
            <person name="Zhao Q."/>
            <person name="Wortman J.R."/>
            <person name="Bidwell S.L."/>
            <person name="Alsmark U.C.M."/>
            <person name="Besteiro S."/>
            <person name="Sicheritz-Ponten T."/>
            <person name="Noel C.J."/>
            <person name="Dacks J.B."/>
            <person name="Foster P.G."/>
            <person name="Simillion C."/>
            <person name="Van de Peer Y."/>
            <person name="Miranda-Saavedra D."/>
            <person name="Barton G.J."/>
            <person name="Westrop G.D."/>
            <person name="Mueller S."/>
            <person name="Dessi D."/>
            <person name="Fiori P.L."/>
            <person name="Ren Q."/>
            <person name="Paulsen I."/>
            <person name="Zhang H."/>
            <person name="Bastida-Corcuera F.D."/>
            <person name="Simoes-Barbosa A."/>
            <person name="Brown M.T."/>
            <person name="Hayes R.D."/>
            <person name="Mukherjee M."/>
            <person name="Okumura C.Y."/>
            <person name="Schneider R."/>
            <person name="Smith A.J."/>
            <person name="Vanacova S."/>
            <person name="Villalvazo M."/>
            <person name="Haas B.J."/>
            <person name="Pertea M."/>
            <person name="Feldblyum T.V."/>
            <person name="Utterback T.R."/>
            <person name="Shu C.L."/>
            <person name="Osoegawa K."/>
            <person name="de Jong P.J."/>
            <person name="Hrdy I."/>
            <person name="Horvathova L."/>
            <person name="Zubacova Z."/>
            <person name="Dolezal P."/>
            <person name="Malik S.B."/>
            <person name="Logsdon J.M. Jr."/>
            <person name="Henze K."/>
            <person name="Gupta A."/>
            <person name="Wang C.C."/>
            <person name="Dunne R.L."/>
            <person name="Upcroft J.A."/>
            <person name="Upcroft P."/>
            <person name="White O."/>
            <person name="Salzberg S.L."/>
            <person name="Tang P."/>
            <person name="Chiu C.-H."/>
            <person name="Lee Y.-S."/>
            <person name="Embley T.M."/>
            <person name="Coombs G.H."/>
            <person name="Mottram J.C."/>
            <person name="Tachezy J."/>
            <person name="Fraser-Liggett C.M."/>
            <person name="Johnson P.J."/>
        </authorList>
    </citation>
    <scope>NUCLEOTIDE SEQUENCE [LARGE SCALE GENOMIC DNA]</scope>
    <source>
        <strain evidence="2">G3</strain>
    </source>
</reference>
<sequence length="1056" mass="119259">MANVEFYKEIGNGREYAQYQTTVTYKGRINNTIEFVAAKVVDKNRIEEQTHGLEIQHQLQHENITKFYNWSQNDSKLFVFLEYCPGGTLLELLERDVYLPETVIRIFVSDILNALLFIHLNSFLFIDFDPRNILLDENGIIKLNDFTGASQIDQGFDFSHIHTEALCYLAPELLTDEGVPSFASDLYSFGCLLYRMATGSTPFDDEKSDQADILDRITNLEPMKIRICSDEFNDLVLSLLNKDPYKRPTWPEVAEHPFWKGCLDSESFDRIAYKVFPKQKNFESKRKTTESLSMYRINVSDSVTSSVRYSMNMKQIIQKAKEEEKKSEKSDIEKINDYLTKSELLKPSQIVFNASIETIQLNSNESGQIPFDSDSLNTSDQEELSKICMKIKDVFEGIDTIKSKLPLANFLIQNARKSPLICNNFIKHNFLLQLLMFTSQSKQTQVQSCLLLLFSVLIHNATDIPSQMISMDKMGGLETFIKSGSDLIRRRSLCCLGELVDFISKQDSNEYKFPMFTQRVLVDSYRSNDEIERHYSLRIMANLVFTDRFNEVFDDKSFQSLLQEYKIVDNNLLETFAVLVNGFYSKKKEKSNDFTSSVCKELIVRSNPTLNILGIILAANTLSLLSIKSDIFKLFKSSTGDLRTKLLMAVSIICENPLELLDVSSKYFTTIEKLQTDNFEIFDTIVLFFISKAEEILDKAINGHSLDILQIICDCVSCKTFQSKIWNSNFVKKVTKLLKENNFTSPNCELILQIIHHGVTTNSCDAAIICDLKRPLISPKESVRFNAIKIISDTFENVPIISDKLMAFIDAAILPLTSSLLQDATVISDQTIKLLSKVSSLSPNILNSLTKVTTLSIIFQRCSDNVSALDLATQIIQKTEISLDALVSARIIPCIMQTIDKTTGAVELLKVLLENCEKTINGDPKNQKKVIKSISSLAAKCPVCAATLLDNQISADCFVLMIRIFTPLTAQNNDILIDSAFGPFSIVLTNGYKKPEHLEMLANVVSTLENSCEKSQAMKLRLKGSSTLINALKKASIASVSPLKDACNSLLKSLKK</sequence>
<gene>
    <name evidence="2" type="ORF">TVAG_364140</name>
</gene>
<protein>
    <submittedName>
        <fullName evidence="2">CAMK family protein kinase</fullName>
    </submittedName>
</protein>
<dbReference type="Proteomes" id="UP000001542">
    <property type="component" value="Unassembled WGS sequence"/>
</dbReference>
<keyword evidence="2" id="KW-0808">Transferase</keyword>
<dbReference type="InParanoid" id="A2E9C7"/>
<dbReference type="GO" id="GO:0008017">
    <property type="term" value="F:microtubule binding"/>
    <property type="evidence" value="ECO:0007669"/>
    <property type="project" value="InterPro"/>
</dbReference>
<dbReference type="eggNOG" id="KOG0597">
    <property type="taxonomic scope" value="Eukaryota"/>
</dbReference>
<dbReference type="KEGG" id="tva:4768626"/>
<keyword evidence="2" id="KW-0418">Kinase</keyword>
<evidence type="ECO:0000313" key="2">
    <source>
        <dbReference type="EMBL" id="EAY10691.1"/>
    </source>
</evidence>
<dbReference type="GO" id="GO:0004672">
    <property type="term" value="F:protein kinase activity"/>
    <property type="evidence" value="ECO:0007669"/>
    <property type="project" value="InterPro"/>
</dbReference>
<dbReference type="EMBL" id="DS113333">
    <property type="protein sequence ID" value="EAY10691.1"/>
    <property type="molecule type" value="Genomic_DNA"/>
</dbReference>
<dbReference type="PROSITE" id="PS50011">
    <property type="entry name" value="PROTEIN_KINASE_DOM"/>
    <property type="match status" value="1"/>
</dbReference>